<sequence>MAPSKFRQAIGAVKDQTSISLAKVGSSTSLSDLDVAIVKATRHEEYPAEERYIREILSLTSYSRGFVSACVATISRRLSKTKNWVVALKSLMLIQRLLSEGDPSYEQEIFFATRRGTRLLNMSDFRDASRSDSWDYSAFVRTYALYLDEQLEFRMQSRRGKRSSFAYDEDDDQKVGPNAIVVRVAPVREMKNEHIFSRVHHLMHLLERFLACRPTGAAKINRIVIVALYPIVKESFQLYYDITEILGILIDRFMELDVSDSVKVFEVFCRVSKQYDELDMFYSWTKSMAIVRSSEYPEVEKIPQRKLDVMDEFIREKSIMAQNRKNKMAEPMAELEGNDEKEEEIEVDMNAIKALPAPEEESTKEPPEEEPKEEEKVVEEIEEPKMKQQVGDLLNLGEDAPTTKEQADKFALALFDGNPSTNAPATSGTTPWEAFSDSGDWESELVQSASHLSNQKPSFMRGFDQLLLDGMYQQGATQQAVASSGLIATGSASSVAFGSAGRPAMLALPAPPGAEGDKTAAGADPFAASLSVAPPPYVQMSEMEKKQRLLVQEQLMWQQYARDGRQGHLGVENVQQNSYPYNSGGYTHTF</sequence>
<gene>
    <name evidence="1" type="ORF">M9H77_20776</name>
</gene>
<keyword evidence="2" id="KW-1185">Reference proteome</keyword>
<dbReference type="Proteomes" id="UP001060085">
    <property type="component" value="Linkage Group LG05"/>
</dbReference>
<accession>A0ACC0AKH3</accession>
<reference evidence="2" key="1">
    <citation type="journal article" date="2023" name="Nat. Plants">
        <title>Single-cell RNA sequencing provides a high-resolution roadmap for understanding the multicellular compartmentation of specialized metabolism.</title>
        <authorList>
            <person name="Sun S."/>
            <person name="Shen X."/>
            <person name="Li Y."/>
            <person name="Li Y."/>
            <person name="Wang S."/>
            <person name="Li R."/>
            <person name="Zhang H."/>
            <person name="Shen G."/>
            <person name="Guo B."/>
            <person name="Wei J."/>
            <person name="Xu J."/>
            <person name="St-Pierre B."/>
            <person name="Chen S."/>
            <person name="Sun C."/>
        </authorList>
    </citation>
    <scope>NUCLEOTIDE SEQUENCE [LARGE SCALE GENOMIC DNA]</scope>
</reference>
<proteinExistence type="predicted"/>
<evidence type="ECO:0000313" key="2">
    <source>
        <dbReference type="Proteomes" id="UP001060085"/>
    </source>
</evidence>
<comment type="caution">
    <text evidence="1">The sequence shown here is derived from an EMBL/GenBank/DDBJ whole genome shotgun (WGS) entry which is preliminary data.</text>
</comment>
<dbReference type="EMBL" id="CM044705">
    <property type="protein sequence ID" value="KAI5661453.1"/>
    <property type="molecule type" value="Genomic_DNA"/>
</dbReference>
<evidence type="ECO:0000313" key="1">
    <source>
        <dbReference type="EMBL" id="KAI5661453.1"/>
    </source>
</evidence>
<name>A0ACC0AKH3_CATRO</name>
<protein>
    <submittedName>
        <fullName evidence="1">Uncharacterized protein</fullName>
    </submittedName>
</protein>
<organism evidence="1 2">
    <name type="scientific">Catharanthus roseus</name>
    <name type="common">Madagascar periwinkle</name>
    <name type="synonym">Vinca rosea</name>
    <dbReference type="NCBI Taxonomy" id="4058"/>
    <lineage>
        <taxon>Eukaryota</taxon>
        <taxon>Viridiplantae</taxon>
        <taxon>Streptophyta</taxon>
        <taxon>Embryophyta</taxon>
        <taxon>Tracheophyta</taxon>
        <taxon>Spermatophyta</taxon>
        <taxon>Magnoliopsida</taxon>
        <taxon>eudicotyledons</taxon>
        <taxon>Gunneridae</taxon>
        <taxon>Pentapetalae</taxon>
        <taxon>asterids</taxon>
        <taxon>lamiids</taxon>
        <taxon>Gentianales</taxon>
        <taxon>Apocynaceae</taxon>
        <taxon>Rauvolfioideae</taxon>
        <taxon>Vinceae</taxon>
        <taxon>Catharanthinae</taxon>
        <taxon>Catharanthus</taxon>
    </lineage>
</organism>